<dbReference type="GO" id="GO:0004497">
    <property type="term" value="F:monooxygenase activity"/>
    <property type="evidence" value="ECO:0007669"/>
    <property type="project" value="UniProtKB-ARBA"/>
</dbReference>
<dbReference type="SUPFAM" id="SSF50022">
    <property type="entry name" value="ISP domain"/>
    <property type="match status" value="1"/>
</dbReference>
<dbReference type="InterPro" id="IPR036922">
    <property type="entry name" value="Rieske_2Fe-2S_sf"/>
</dbReference>
<evidence type="ECO:0000256" key="3">
    <source>
        <dbReference type="ARBA" id="ARBA00023004"/>
    </source>
</evidence>
<accession>A0A927BRK8</accession>
<evidence type="ECO:0000256" key="4">
    <source>
        <dbReference type="ARBA" id="ARBA00023014"/>
    </source>
</evidence>
<dbReference type="PROSITE" id="PS51296">
    <property type="entry name" value="RIESKE"/>
    <property type="match status" value="1"/>
</dbReference>
<comment type="caution">
    <text evidence="6">The sequence shown here is derived from an EMBL/GenBank/DDBJ whole genome shotgun (WGS) entry which is preliminary data.</text>
</comment>
<dbReference type="PANTHER" id="PTHR21496:SF23">
    <property type="entry name" value="3-PHENYLPROPIONATE_CINNAMIC ACID DIOXYGENASE FERREDOXIN SUBUNIT"/>
    <property type="match status" value="1"/>
</dbReference>
<name>A0A927BRK8_9BACL</name>
<evidence type="ECO:0000256" key="2">
    <source>
        <dbReference type="ARBA" id="ARBA00022723"/>
    </source>
</evidence>
<keyword evidence="3" id="KW-0408">Iron</keyword>
<gene>
    <name evidence="6" type="ORF">IDH44_03175</name>
</gene>
<dbReference type="GO" id="GO:0051537">
    <property type="term" value="F:2 iron, 2 sulfur cluster binding"/>
    <property type="evidence" value="ECO:0007669"/>
    <property type="project" value="UniProtKB-KW"/>
</dbReference>
<keyword evidence="1" id="KW-0001">2Fe-2S</keyword>
<reference evidence="6" key="1">
    <citation type="submission" date="2020-09" db="EMBL/GenBank/DDBJ databases">
        <title>A novel bacterium of genus Paenibacillus, isolated from South China Sea.</title>
        <authorList>
            <person name="Huang H."/>
            <person name="Mo K."/>
            <person name="Hu Y."/>
        </authorList>
    </citation>
    <scope>NUCLEOTIDE SEQUENCE</scope>
    <source>
        <strain evidence="6">IB182496</strain>
    </source>
</reference>
<evidence type="ECO:0000313" key="6">
    <source>
        <dbReference type="EMBL" id="MBD2844178.1"/>
    </source>
</evidence>
<keyword evidence="4" id="KW-0411">Iron-sulfur</keyword>
<dbReference type="RefSeq" id="WP_190914628.1">
    <property type="nucleotide sequence ID" value="NZ_JACXIZ010000008.1"/>
</dbReference>
<dbReference type="GO" id="GO:0016705">
    <property type="term" value="F:oxidoreductase activity, acting on paired donors, with incorporation or reduction of molecular oxygen"/>
    <property type="evidence" value="ECO:0007669"/>
    <property type="project" value="UniProtKB-ARBA"/>
</dbReference>
<keyword evidence="7" id="KW-1185">Reference proteome</keyword>
<dbReference type="GO" id="GO:0046872">
    <property type="term" value="F:metal ion binding"/>
    <property type="evidence" value="ECO:0007669"/>
    <property type="project" value="UniProtKB-KW"/>
</dbReference>
<feature type="domain" description="Rieske" evidence="5">
    <location>
        <begin position="3"/>
        <end position="114"/>
    </location>
</feature>
<dbReference type="AlphaFoldDB" id="A0A927BRK8"/>
<protein>
    <submittedName>
        <fullName evidence="6">Rieske (2Fe-2S) protein</fullName>
    </submittedName>
</protein>
<dbReference type="Pfam" id="PF00355">
    <property type="entry name" value="Rieske"/>
    <property type="match status" value="1"/>
</dbReference>
<keyword evidence="2" id="KW-0479">Metal-binding</keyword>
<proteinExistence type="predicted"/>
<sequence>MTWHPVASVDELAEGTYRIVELQGRSIGVYHVKGKFYAVHNYCPHQGAEVCRGPVCGTALESEVDTFVFGREDEILRCPWHGWEFDLTTGHSLFSPRVRVRAYPVEVQDGQVCVKLGDRTKKGV</sequence>
<dbReference type="PANTHER" id="PTHR21496">
    <property type="entry name" value="FERREDOXIN-RELATED"/>
    <property type="match status" value="1"/>
</dbReference>
<dbReference type="Gene3D" id="2.102.10.10">
    <property type="entry name" value="Rieske [2Fe-2S] iron-sulphur domain"/>
    <property type="match status" value="1"/>
</dbReference>
<dbReference type="PROSITE" id="PS51300">
    <property type="entry name" value="NIRD"/>
    <property type="match status" value="1"/>
</dbReference>
<evidence type="ECO:0000313" key="7">
    <source>
        <dbReference type="Proteomes" id="UP000621560"/>
    </source>
</evidence>
<dbReference type="Proteomes" id="UP000621560">
    <property type="component" value="Unassembled WGS sequence"/>
</dbReference>
<organism evidence="6 7">
    <name type="scientific">Paenibacillus sabuli</name>
    <dbReference type="NCBI Taxonomy" id="2772509"/>
    <lineage>
        <taxon>Bacteria</taxon>
        <taxon>Bacillati</taxon>
        <taxon>Bacillota</taxon>
        <taxon>Bacilli</taxon>
        <taxon>Bacillales</taxon>
        <taxon>Paenibacillaceae</taxon>
        <taxon>Paenibacillus</taxon>
    </lineage>
</organism>
<dbReference type="InterPro" id="IPR017941">
    <property type="entry name" value="Rieske_2Fe-2S"/>
</dbReference>
<evidence type="ECO:0000256" key="1">
    <source>
        <dbReference type="ARBA" id="ARBA00022714"/>
    </source>
</evidence>
<dbReference type="EMBL" id="JACXIZ010000008">
    <property type="protein sequence ID" value="MBD2844178.1"/>
    <property type="molecule type" value="Genomic_DNA"/>
</dbReference>
<evidence type="ECO:0000259" key="5">
    <source>
        <dbReference type="PROSITE" id="PS51296"/>
    </source>
</evidence>